<reference evidence="1" key="2">
    <citation type="journal article" date="2014" name="Nature">
        <title>The genome of Eucalyptus grandis.</title>
        <authorList>
            <person name="Myburg A.A."/>
            <person name="Grattapaglia D."/>
            <person name="Tuskan G.A."/>
            <person name="Hellsten U."/>
            <person name="Hayes R.D."/>
            <person name="Grimwood J."/>
            <person name="Jenkins J."/>
            <person name="Lindquist E."/>
            <person name="Tice H."/>
            <person name="Bauer D."/>
            <person name="Goodstein D.M."/>
            <person name="Dubchak I."/>
            <person name="Poliakov A."/>
            <person name="Mizrachi E."/>
            <person name="Kullan A.R."/>
            <person name="Hussey S.G."/>
            <person name="Pinard D."/>
            <person name="van der Merwe K."/>
            <person name="Singh P."/>
            <person name="van Jaarsveld I."/>
            <person name="Silva-Junior O.B."/>
            <person name="Togawa R.C."/>
            <person name="Pappas M.R."/>
            <person name="Faria D.A."/>
            <person name="Sansaloni C.P."/>
            <person name="Petroli C.D."/>
            <person name="Yang X."/>
            <person name="Ranjan P."/>
            <person name="Tschaplinski T.J."/>
            <person name="Ye C.Y."/>
            <person name="Li T."/>
            <person name="Sterck L."/>
            <person name="Vanneste K."/>
            <person name="Murat F."/>
            <person name="Soler M."/>
            <person name="Clemente H.S."/>
            <person name="Saidi N."/>
            <person name="Cassan-Wang H."/>
            <person name="Dunand C."/>
            <person name="Hefer C.A."/>
            <person name="Bornberg-Bauer E."/>
            <person name="Kersting A.R."/>
            <person name="Vining K."/>
            <person name="Amarasinghe V."/>
            <person name="Ranik M."/>
            <person name="Naithani S."/>
            <person name="Elser J."/>
            <person name="Boyd A.E."/>
            <person name="Liston A."/>
            <person name="Spatafora J.W."/>
            <person name="Dharmwardhana P."/>
            <person name="Raja R."/>
            <person name="Sullivan C."/>
            <person name="Romanel E."/>
            <person name="Alves-Ferreira M."/>
            <person name="Kulheim C."/>
            <person name="Foley W."/>
            <person name="Carocha V."/>
            <person name="Paiva J."/>
            <person name="Kudrna D."/>
            <person name="Brommonschenkel S.H."/>
            <person name="Pasquali G."/>
            <person name="Byrne M."/>
            <person name="Rigault P."/>
            <person name="Tibbits J."/>
            <person name="Spokevicius A."/>
            <person name="Jones R.C."/>
            <person name="Steane D.A."/>
            <person name="Vaillancourt R.E."/>
            <person name="Potts B.M."/>
            <person name="Joubert F."/>
            <person name="Barry K."/>
            <person name="Pappas G.J."/>
            <person name="Strauss S.H."/>
            <person name="Jaiswal P."/>
            <person name="Grima-Pettenati J."/>
            <person name="Salse J."/>
            <person name="Van de Peer Y."/>
            <person name="Rokhsar D.S."/>
            <person name="Schmutz J."/>
        </authorList>
    </citation>
    <scope>NUCLEOTIDE SEQUENCE</scope>
    <source>
        <tissue evidence="1">Leaf extractions</tissue>
    </source>
</reference>
<dbReference type="PANTHER" id="PTHR46932">
    <property type="entry name" value="HEAVY METAL-ASSOCIATED ISOPRENYLATED PLANT PROTEIN 47"/>
    <property type="match status" value="1"/>
</dbReference>
<evidence type="ECO:0000313" key="1">
    <source>
        <dbReference type="EMBL" id="KAK2630912.1"/>
    </source>
</evidence>
<dbReference type="PANTHER" id="PTHR46932:SF12">
    <property type="entry name" value="HEAVY METAL-ASSOCIATED ISOPRENYLATED PLANT PROTEIN 47"/>
    <property type="match status" value="1"/>
</dbReference>
<reference evidence="2" key="1">
    <citation type="submission" date="2013-07" db="EMBL/GenBank/DDBJ databases">
        <title>The genome of Eucalyptus grandis.</title>
        <authorList>
            <person name="Schmutz J."/>
            <person name="Hayes R."/>
            <person name="Myburg A."/>
            <person name="Tuskan G."/>
            <person name="Grattapaglia D."/>
            <person name="Rokhsar D.S."/>
        </authorList>
    </citation>
    <scope>NUCLEOTIDE SEQUENCE</scope>
    <source>
        <tissue evidence="2">Leaf extractions</tissue>
    </source>
</reference>
<dbReference type="EMBL" id="KK198760">
    <property type="protein sequence ID" value="KCW58915.1"/>
    <property type="molecule type" value="Genomic_DNA"/>
</dbReference>
<protein>
    <recommendedName>
        <fullName evidence="4">HMA domain-containing protein</fullName>
    </recommendedName>
</protein>
<keyword evidence="3" id="KW-1185">Reference proteome</keyword>
<evidence type="ECO:0000313" key="3">
    <source>
        <dbReference type="Proteomes" id="UP000030711"/>
    </source>
</evidence>
<reference evidence="1" key="4">
    <citation type="submission" date="2023-07" db="EMBL/GenBank/DDBJ databases">
        <authorList>
            <person name="Myburg A.A."/>
            <person name="Grattapaglia D."/>
            <person name="Tuskan G.A."/>
            <person name="Hellsten U."/>
            <person name="Hayes R.D."/>
            <person name="Grimwood J."/>
            <person name="Jenkins J."/>
            <person name="Lindquist E."/>
            <person name="Tice H."/>
            <person name="Bauer D."/>
            <person name="Goodstein D.M."/>
            <person name="Dubchak I."/>
            <person name="Poliakov A."/>
            <person name="Mizrachi E."/>
            <person name="Kullan A.R."/>
            <person name="Hussey S.G."/>
            <person name="Pinard D."/>
            <person name="Van D.M."/>
            <person name="Singh P."/>
            <person name="Van J.I."/>
            <person name="Silva-Junior O.B."/>
            <person name="Togawa R.C."/>
            <person name="Pappas M.R."/>
            <person name="Faria D.A."/>
            <person name="Sansaloni C.P."/>
            <person name="Petroli C.D."/>
            <person name="Yang X."/>
            <person name="Ranjan P."/>
            <person name="Tschaplinski T.J."/>
            <person name="Ye C.Y."/>
            <person name="Li T."/>
            <person name="Sterck L."/>
            <person name="Vanneste K."/>
            <person name="Murat F."/>
            <person name="Soler M."/>
            <person name="Clemente H.S."/>
            <person name="Saidi N."/>
            <person name="Cassan-Wang H."/>
            <person name="Dunand C."/>
            <person name="Hefer C.A."/>
            <person name="Bornberg-Bauer E."/>
            <person name="Kersting A.R."/>
            <person name="Vining K."/>
            <person name="Amarasinghe V."/>
            <person name="Ranik M."/>
            <person name="Naithani S."/>
            <person name="Elser J."/>
            <person name="Boyd A.E."/>
            <person name="Liston A."/>
            <person name="Spatafora J.W."/>
            <person name="Dharmwardhana P."/>
            <person name="Raja R."/>
            <person name="Sullivan C."/>
            <person name="Romanel E."/>
            <person name="Alves-Ferreira M."/>
            <person name="Kulheim C."/>
            <person name="Foley W."/>
            <person name="Carocha V."/>
            <person name="Paiva J."/>
            <person name="Kudrna D."/>
            <person name="Brommonschenkel S.H."/>
            <person name="Pasquali G."/>
            <person name="Byrne M."/>
            <person name="Rigault P."/>
            <person name="Tibbits J."/>
            <person name="Spokevicius A."/>
            <person name="Jones R.C."/>
            <person name="Steane D.A."/>
            <person name="Vaillancourt R.E."/>
            <person name="Potts B.M."/>
            <person name="Joubert F."/>
            <person name="Barry K."/>
            <person name="Pappas G.J."/>
            <person name="Strauss S.H."/>
            <person name="Jaiswal P."/>
            <person name="Grima-Pettenati J."/>
            <person name="Salse J."/>
            <person name="Van D.P."/>
            <person name="Rokhsar D.S."/>
            <person name="Schmutz J."/>
        </authorList>
    </citation>
    <scope>NUCLEOTIDE SEQUENCE</scope>
    <source>
        <tissue evidence="1">Leaf extractions</tissue>
    </source>
</reference>
<dbReference type="STRING" id="71139.A0A059AZQ8"/>
<sequence length="130" mass="14784">MIIRMPMNSDKCRSRALRIVARAKGTIISVSIGGLNEDELVVTGEGVDPATLVQSLRKKFRQVTILSVQQISDDEGSSRRRCGQDFCPIHDHGYTWPRQYSRAYYTEYPHYPVYDVAQYSPDPPSICNIM</sequence>
<dbReference type="Gramene" id="KCW58915">
    <property type="protein sequence ID" value="KCW58915"/>
    <property type="gene ID" value="EUGRSUZ_H01538"/>
</dbReference>
<organism evidence="2">
    <name type="scientific">Eucalyptus grandis</name>
    <name type="common">Flooded gum</name>
    <dbReference type="NCBI Taxonomy" id="71139"/>
    <lineage>
        <taxon>Eukaryota</taxon>
        <taxon>Viridiplantae</taxon>
        <taxon>Streptophyta</taxon>
        <taxon>Embryophyta</taxon>
        <taxon>Tracheophyta</taxon>
        <taxon>Spermatophyta</taxon>
        <taxon>Magnoliopsida</taxon>
        <taxon>eudicotyledons</taxon>
        <taxon>Gunneridae</taxon>
        <taxon>Pentapetalae</taxon>
        <taxon>rosids</taxon>
        <taxon>malvids</taxon>
        <taxon>Myrtales</taxon>
        <taxon>Myrtaceae</taxon>
        <taxon>Myrtoideae</taxon>
        <taxon>Eucalypteae</taxon>
        <taxon>Eucalyptus</taxon>
    </lineage>
</organism>
<dbReference type="EMBL" id="MU852692">
    <property type="protein sequence ID" value="KAK2630912.1"/>
    <property type="molecule type" value="Genomic_DNA"/>
</dbReference>
<evidence type="ECO:0000313" key="2">
    <source>
        <dbReference type="EMBL" id="KCW58915.1"/>
    </source>
</evidence>
<name>A0A059AZQ8_EUCGR</name>
<accession>A0A059AZQ8</accession>
<dbReference type="InterPro" id="IPR042885">
    <property type="entry name" value="HIPP47/16"/>
</dbReference>
<dbReference type="Gene3D" id="3.30.70.100">
    <property type="match status" value="1"/>
</dbReference>
<proteinExistence type="predicted"/>
<dbReference type="Proteomes" id="UP000030711">
    <property type="component" value="Unassembled WGS sequence"/>
</dbReference>
<gene>
    <name evidence="2" type="ORF">EUGRSUZ_H01538</name>
    <name evidence="1" type="ORF">EUGRSUZ_L03723</name>
</gene>
<dbReference type="InParanoid" id="A0A059AZQ8"/>
<dbReference type="AlphaFoldDB" id="A0A059AZQ8"/>
<evidence type="ECO:0008006" key="4">
    <source>
        <dbReference type="Google" id="ProtNLM"/>
    </source>
</evidence>
<dbReference type="OMA" id="PLYHANT"/>
<reference evidence="1" key="3">
    <citation type="submission" date="2023-04" db="EMBL/GenBank/DDBJ databases">
        <title>WGS assembly of Eucalyptus grandis.</title>
        <authorList>
            <person name="Myburg A."/>
            <person name="Grattapaglia D."/>
            <person name="Tuskan G."/>
            <person name="Hellsten U."/>
            <person name="Hayes R."/>
            <person name="Grimwood J."/>
            <person name="Jenkins J."/>
            <person name="Lindquist E."/>
            <person name="Tice H."/>
            <person name="Bauer D."/>
            <person name="Goodstein D."/>
            <person name="Dubchak I."/>
            <person name="Poliakov A."/>
            <person name="Mizrachi E."/>
            <person name="Kullan A."/>
            <person name="Hussey S."/>
            <person name="Pinard D."/>
            <person name="Van D."/>
            <person name="Singh P."/>
            <person name="Van J."/>
            <person name="Silva-Junior O."/>
            <person name="Togawa R."/>
            <person name="Pappas M."/>
            <person name="Faria D."/>
            <person name="Sansaloni C."/>
            <person name="Petroli C."/>
            <person name="Yang X."/>
            <person name="Ranjan P."/>
            <person name="Tschaplinski T."/>
            <person name="Ye C."/>
            <person name="Li T."/>
            <person name="Sterck L."/>
            <person name="Vanneste K."/>
            <person name="Murat F."/>
            <person name="Soler M."/>
            <person name="Clemente H."/>
            <person name="Saidi N."/>
            <person name="Cassan-Wang H."/>
            <person name="Dunand C."/>
            <person name="Hefer C."/>
            <person name="Bornberg-Bauer E."/>
            <person name="Kersting A."/>
            <person name="Vining K."/>
            <person name="Amarasinghe V."/>
            <person name="Ranik M."/>
            <person name="Naithani S."/>
            <person name="Elser J."/>
            <person name="Boyd A."/>
            <person name="Liston A."/>
            <person name="Spatafora J."/>
            <person name="Dharmwardhana P."/>
            <person name="Raja R."/>
            <person name="Sullivan C."/>
            <person name="Romanel E."/>
            <person name="Alves-Ferreira M."/>
            <person name="Kulheim C."/>
            <person name="Foley W."/>
            <person name="Carocha V."/>
            <person name="Paiva J."/>
            <person name="Kudrna D."/>
            <person name="Brommonschenkel S."/>
            <person name="Pasquali G."/>
            <person name="Byrne M."/>
            <person name="Rigault P."/>
            <person name="Tibbits J."/>
            <person name="Spokevicius A."/>
            <person name="Jones R."/>
            <person name="Steane D."/>
            <person name="Vaillancourt R."/>
            <person name="Potts B."/>
            <person name="Joubert F."/>
            <person name="Barry K."/>
            <person name="Pappas G."/>
            <person name="Strauss S."/>
            <person name="Jaiswal P."/>
            <person name="Grima-Pettenati J."/>
            <person name="Salse J."/>
            <person name="Van D."/>
            <person name="Rokhsar D."/>
            <person name="Schmutz J."/>
        </authorList>
    </citation>
    <scope>NUCLEOTIDE SEQUENCE</scope>
    <source>
        <tissue evidence="1">Leaf extractions</tissue>
    </source>
</reference>